<feature type="non-terminal residue" evidence="2">
    <location>
        <position position="108"/>
    </location>
</feature>
<feature type="region of interest" description="Disordered" evidence="1">
    <location>
        <begin position="18"/>
        <end position="42"/>
    </location>
</feature>
<evidence type="ECO:0000256" key="1">
    <source>
        <dbReference type="SAM" id="MobiDB-lite"/>
    </source>
</evidence>
<name>W2SKS2_NECAM</name>
<organism evidence="2 3">
    <name type="scientific">Necator americanus</name>
    <name type="common">Human hookworm</name>
    <dbReference type="NCBI Taxonomy" id="51031"/>
    <lineage>
        <taxon>Eukaryota</taxon>
        <taxon>Metazoa</taxon>
        <taxon>Ecdysozoa</taxon>
        <taxon>Nematoda</taxon>
        <taxon>Chromadorea</taxon>
        <taxon>Rhabditida</taxon>
        <taxon>Rhabditina</taxon>
        <taxon>Rhabditomorpha</taxon>
        <taxon>Strongyloidea</taxon>
        <taxon>Ancylostomatidae</taxon>
        <taxon>Bunostominae</taxon>
        <taxon>Necator</taxon>
    </lineage>
</organism>
<sequence>MGKMAADEKKRYEKEMAAYKAGGSASSPKKAGKARAMKGFKKAREPDISQLKALMFTWTTAMRRQWCECVAVANSTTGNHSYGKIPRMHRMLSNTNDFQDRREFGRGQ</sequence>
<evidence type="ECO:0000313" key="2">
    <source>
        <dbReference type="EMBL" id="ETN70158.1"/>
    </source>
</evidence>
<protein>
    <recommendedName>
        <fullName evidence="4">HMG box domain-containing protein</fullName>
    </recommendedName>
</protein>
<dbReference type="KEGG" id="nai:NECAME_14931"/>
<accession>W2SKS2</accession>
<dbReference type="EMBL" id="KI669002">
    <property type="protein sequence ID" value="ETN70158.1"/>
    <property type="molecule type" value="Genomic_DNA"/>
</dbReference>
<evidence type="ECO:0008006" key="4">
    <source>
        <dbReference type="Google" id="ProtNLM"/>
    </source>
</evidence>
<reference evidence="3" key="1">
    <citation type="journal article" date="2014" name="Nat. Genet.">
        <title>Genome of the human hookworm Necator americanus.</title>
        <authorList>
            <person name="Tang Y.T."/>
            <person name="Gao X."/>
            <person name="Rosa B.A."/>
            <person name="Abubucker S."/>
            <person name="Hallsworth-Pepin K."/>
            <person name="Martin J."/>
            <person name="Tyagi R."/>
            <person name="Heizer E."/>
            <person name="Zhang X."/>
            <person name="Bhonagiri-Palsikar V."/>
            <person name="Minx P."/>
            <person name="Warren W.C."/>
            <person name="Wang Q."/>
            <person name="Zhan B."/>
            <person name="Hotez P.J."/>
            <person name="Sternberg P.W."/>
            <person name="Dougall A."/>
            <person name="Gaze S.T."/>
            <person name="Mulvenna J."/>
            <person name="Sotillo J."/>
            <person name="Ranganathan S."/>
            <person name="Rabelo E.M."/>
            <person name="Wilson R.K."/>
            <person name="Felgner P.L."/>
            <person name="Bethony J."/>
            <person name="Hawdon J.M."/>
            <person name="Gasser R.B."/>
            <person name="Loukas A."/>
            <person name="Mitreva M."/>
        </authorList>
    </citation>
    <scope>NUCLEOTIDE SEQUENCE [LARGE SCALE GENOMIC DNA]</scope>
</reference>
<dbReference type="AlphaFoldDB" id="W2SKS2"/>
<dbReference type="Proteomes" id="UP000053676">
    <property type="component" value="Unassembled WGS sequence"/>
</dbReference>
<feature type="compositionally biased region" description="Basic residues" evidence="1">
    <location>
        <begin position="30"/>
        <end position="41"/>
    </location>
</feature>
<gene>
    <name evidence="2" type="ORF">NECAME_14931</name>
</gene>
<keyword evidence="3" id="KW-1185">Reference proteome</keyword>
<evidence type="ECO:0000313" key="3">
    <source>
        <dbReference type="Proteomes" id="UP000053676"/>
    </source>
</evidence>
<proteinExistence type="predicted"/>